<dbReference type="AlphaFoldDB" id="A0A2S6GLP4"/>
<keyword evidence="2" id="KW-0472">Membrane</keyword>
<keyword evidence="4" id="KW-1185">Reference proteome</keyword>
<gene>
    <name evidence="3" type="ORF">CLV40_11157</name>
</gene>
<proteinExistence type="predicted"/>
<evidence type="ECO:0000256" key="1">
    <source>
        <dbReference type="SAM" id="MobiDB-lite"/>
    </source>
</evidence>
<protein>
    <submittedName>
        <fullName evidence="3">Uncharacterized protein</fullName>
    </submittedName>
</protein>
<name>A0A2S6GLP4_9PSEU</name>
<evidence type="ECO:0000313" key="4">
    <source>
        <dbReference type="Proteomes" id="UP000239203"/>
    </source>
</evidence>
<evidence type="ECO:0000256" key="2">
    <source>
        <dbReference type="SAM" id="Phobius"/>
    </source>
</evidence>
<feature type="region of interest" description="Disordered" evidence="1">
    <location>
        <begin position="209"/>
        <end position="231"/>
    </location>
</feature>
<feature type="transmembrane region" description="Helical" evidence="2">
    <location>
        <begin position="34"/>
        <end position="53"/>
    </location>
</feature>
<dbReference type="EMBL" id="PTIX01000011">
    <property type="protein sequence ID" value="PPK66093.1"/>
    <property type="molecule type" value="Genomic_DNA"/>
</dbReference>
<evidence type="ECO:0000313" key="3">
    <source>
        <dbReference type="EMBL" id="PPK66093.1"/>
    </source>
</evidence>
<reference evidence="3 4" key="1">
    <citation type="submission" date="2018-02" db="EMBL/GenBank/DDBJ databases">
        <title>Genomic Encyclopedia of Archaeal and Bacterial Type Strains, Phase II (KMG-II): from individual species to whole genera.</title>
        <authorList>
            <person name="Goeker M."/>
        </authorList>
    </citation>
    <scope>NUCLEOTIDE SEQUENCE [LARGE SCALE GENOMIC DNA]</scope>
    <source>
        <strain evidence="3 4">YU 961-1</strain>
    </source>
</reference>
<feature type="transmembrane region" description="Helical" evidence="2">
    <location>
        <begin position="65"/>
        <end position="88"/>
    </location>
</feature>
<sequence length="246" mass="25957">MPGMSSLKTLVVSGASVVSAVVGILSLTHNIFGGARWFGISVGAMMVIGGAIMSYSQVKNSSPSLVFAVSSSALVVIGAALAATLIFLPAGTPAVRTVSAGEGRLSILFPGDDEVVQGRTRISGRIEETLPPGDSVWFFIGNVPPSGGNSSVFYLQDGPCPVTDNGRTWYCDWAPAMNNPRQVRIYVVQARRTVPLTLVSSLIHGAMRDQINSGADNPGEDPRNYQRIPEGPDLQVMDEVTVGIRP</sequence>
<keyword evidence="2" id="KW-0812">Transmembrane</keyword>
<organism evidence="3 4">
    <name type="scientific">Actinokineospora auranticolor</name>
    <dbReference type="NCBI Taxonomy" id="155976"/>
    <lineage>
        <taxon>Bacteria</taxon>
        <taxon>Bacillati</taxon>
        <taxon>Actinomycetota</taxon>
        <taxon>Actinomycetes</taxon>
        <taxon>Pseudonocardiales</taxon>
        <taxon>Pseudonocardiaceae</taxon>
        <taxon>Actinokineospora</taxon>
    </lineage>
</organism>
<accession>A0A2S6GLP4</accession>
<feature type="transmembrane region" description="Helical" evidence="2">
    <location>
        <begin position="7"/>
        <end position="28"/>
    </location>
</feature>
<dbReference type="Proteomes" id="UP000239203">
    <property type="component" value="Unassembled WGS sequence"/>
</dbReference>
<keyword evidence="2" id="KW-1133">Transmembrane helix</keyword>
<comment type="caution">
    <text evidence="3">The sequence shown here is derived from an EMBL/GenBank/DDBJ whole genome shotgun (WGS) entry which is preliminary data.</text>
</comment>